<keyword evidence="2" id="KW-0732">Signal</keyword>
<evidence type="ECO:0000313" key="3">
    <source>
        <dbReference type="EMBL" id="QPM91092.1"/>
    </source>
</evidence>
<dbReference type="Proteomes" id="UP000283786">
    <property type="component" value="Chromosome"/>
</dbReference>
<dbReference type="KEGG" id="palw:PSAL_023410"/>
<dbReference type="AlphaFoldDB" id="A0A418SID3"/>
<feature type="coiled-coil region" evidence="1">
    <location>
        <begin position="66"/>
        <end position="100"/>
    </location>
</feature>
<keyword evidence="4" id="KW-1185">Reference proteome</keyword>
<reference evidence="3 4" key="1">
    <citation type="submission" date="2020-08" db="EMBL/GenBank/DDBJ databases">
        <title>Genome sequence of Rhodobacteraceae bacterium Lw-13e.</title>
        <authorList>
            <person name="Poehlein A."/>
            <person name="Wolter L."/>
            <person name="Daniel R."/>
            <person name="Brinkhoff T."/>
        </authorList>
    </citation>
    <scope>NUCLEOTIDE SEQUENCE [LARGE SCALE GENOMIC DNA]</scope>
    <source>
        <strain evidence="3 4">Lw-13e</strain>
    </source>
</reference>
<gene>
    <name evidence="3" type="ORF">PSAL_023410</name>
</gene>
<feature type="chain" id="PRO_5035152727" description="Peptidase family M23" evidence="2">
    <location>
        <begin position="34"/>
        <end position="396"/>
    </location>
</feature>
<proteinExistence type="predicted"/>
<dbReference type="EMBL" id="CP060436">
    <property type="protein sequence ID" value="QPM91092.1"/>
    <property type="molecule type" value="Genomic_DNA"/>
</dbReference>
<evidence type="ECO:0000313" key="4">
    <source>
        <dbReference type="Proteomes" id="UP000283786"/>
    </source>
</evidence>
<dbReference type="InterPro" id="IPR011055">
    <property type="entry name" value="Dup_hybrid_motif"/>
</dbReference>
<dbReference type="SUPFAM" id="SSF51261">
    <property type="entry name" value="Duplicated hybrid motif"/>
    <property type="match status" value="1"/>
</dbReference>
<dbReference type="RefSeq" id="WP_119838572.1">
    <property type="nucleotide sequence ID" value="NZ_CP060436.1"/>
</dbReference>
<evidence type="ECO:0008006" key="5">
    <source>
        <dbReference type="Google" id="ProtNLM"/>
    </source>
</evidence>
<evidence type="ECO:0000256" key="1">
    <source>
        <dbReference type="SAM" id="Coils"/>
    </source>
</evidence>
<sequence>MTTARRTYAGLTARAAALGLLLGCAPLAQGVLAQEAPAATAARAAADALEAAHMRLDAAEGARDRVAALTETVKAYEQGLAALRDSLRDAARRETALQDKFTTQSEEIAALVSTLQVISTEPAPVLLLHPAGPIGTVRAGMMMSDTAPALAQQARDLRAELDEARALRSLREGAAARLQEGLRGAQLARTELSQAVSDRRGLPKRFSADPLKVQLLVATTETLREFAQGLPDIVDDDSVTDAPDHDLTGRRGRIPLPVAGTLLRQAGEADAAGIVRPGILVATLPSALVTTPVAATIRYLGPLLDYGNVIILEPQSGVLLVLAGLKTVYGETGEVLSAGAPLGLMAGQSRASDGVAPAAATEEAGPASDETLYIEVRQDNVPQDPAGWFEMTKETQ</sequence>
<feature type="signal peptide" evidence="2">
    <location>
        <begin position="1"/>
        <end position="33"/>
    </location>
</feature>
<protein>
    <recommendedName>
        <fullName evidence="5">Peptidase family M23</fullName>
    </recommendedName>
</protein>
<evidence type="ECO:0000256" key="2">
    <source>
        <dbReference type="SAM" id="SignalP"/>
    </source>
</evidence>
<organism evidence="3 4">
    <name type="scientific">Pseudooceanicola algae</name>
    <dbReference type="NCBI Taxonomy" id="1537215"/>
    <lineage>
        <taxon>Bacteria</taxon>
        <taxon>Pseudomonadati</taxon>
        <taxon>Pseudomonadota</taxon>
        <taxon>Alphaproteobacteria</taxon>
        <taxon>Rhodobacterales</taxon>
        <taxon>Paracoccaceae</taxon>
        <taxon>Pseudooceanicola</taxon>
    </lineage>
</organism>
<dbReference type="OrthoDB" id="9809144at2"/>
<keyword evidence="1" id="KW-0175">Coiled coil</keyword>
<accession>A0A418SID3</accession>
<dbReference type="Gene3D" id="2.70.70.10">
    <property type="entry name" value="Glucose Permease (Domain IIA)"/>
    <property type="match status" value="1"/>
</dbReference>
<name>A0A418SID3_9RHOB</name>